<feature type="region of interest" description="Disordered" evidence="1">
    <location>
        <begin position="286"/>
        <end position="306"/>
    </location>
</feature>
<proteinExistence type="predicted"/>
<dbReference type="AlphaFoldDB" id="A0A7J7MK93"/>
<dbReference type="Proteomes" id="UP000541444">
    <property type="component" value="Unassembled WGS sequence"/>
</dbReference>
<dbReference type="EMBL" id="JACGCM010001428">
    <property type="protein sequence ID" value="KAF6155214.1"/>
    <property type="molecule type" value="Genomic_DNA"/>
</dbReference>
<evidence type="ECO:0000259" key="2">
    <source>
        <dbReference type="Pfam" id="PF21647"/>
    </source>
</evidence>
<keyword evidence="4" id="KW-1185">Reference proteome</keyword>
<dbReference type="OrthoDB" id="1888344at2759"/>
<feature type="compositionally biased region" description="Low complexity" evidence="1">
    <location>
        <begin position="78"/>
        <end position="91"/>
    </location>
</feature>
<evidence type="ECO:0000313" key="3">
    <source>
        <dbReference type="EMBL" id="KAF6155214.1"/>
    </source>
</evidence>
<dbReference type="Pfam" id="PF21647">
    <property type="entry name" value="DUF6857"/>
    <property type="match status" value="1"/>
</dbReference>
<organism evidence="3 4">
    <name type="scientific">Kingdonia uniflora</name>
    <dbReference type="NCBI Taxonomy" id="39325"/>
    <lineage>
        <taxon>Eukaryota</taxon>
        <taxon>Viridiplantae</taxon>
        <taxon>Streptophyta</taxon>
        <taxon>Embryophyta</taxon>
        <taxon>Tracheophyta</taxon>
        <taxon>Spermatophyta</taxon>
        <taxon>Magnoliopsida</taxon>
        <taxon>Ranunculales</taxon>
        <taxon>Circaeasteraceae</taxon>
        <taxon>Kingdonia</taxon>
    </lineage>
</organism>
<accession>A0A7J7MK93</accession>
<reference evidence="3 4" key="1">
    <citation type="journal article" date="2020" name="IScience">
        <title>Genome Sequencing of the Endangered Kingdonia uniflora (Circaeasteraceae, Ranunculales) Reveals Potential Mechanisms of Evolutionary Specialization.</title>
        <authorList>
            <person name="Sun Y."/>
            <person name="Deng T."/>
            <person name="Zhang A."/>
            <person name="Moore M.J."/>
            <person name="Landis J.B."/>
            <person name="Lin N."/>
            <person name="Zhang H."/>
            <person name="Zhang X."/>
            <person name="Huang J."/>
            <person name="Zhang X."/>
            <person name="Sun H."/>
            <person name="Wang H."/>
        </authorList>
    </citation>
    <scope>NUCLEOTIDE SEQUENCE [LARGE SCALE GENOMIC DNA]</scope>
    <source>
        <strain evidence="3">TB1705</strain>
        <tissue evidence="3">Leaf</tissue>
    </source>
</reference>
<dbReference type="InterPro" id="IPR010341">
    <property type="entry name" value="DUF936_pln"/>
</dbReference>
<feature type="region of interest" description="Disordered" evidence="1">
    <location>
        <begin position="78"/>
        <end position="106"/>
    </location>
</feature>
<gene>
    <name evidence="3" type="ORF">GIB67_019740</name>
</gene>
<sequence length="420" mass="46053">MYVELNNSAALLAAYQHCTGEVIFSLAVCLNSNLNSLDLRVKLEEGMCPPQGFSTGVGLDKKASSTRESSLNQISLIKSPSKSKSKSPPLKVTTNPSNSGIKPPKENALPSHLVKVSLHGKTCFDQSFSLTSIPASIHDLGKDVVRRKNAACLASVNALHEASAAENIIRCLSVFAELCDSTRQDSPGLTVKKFLDLSHSMQQAASVVDALFKVRSSKAIAIASQLPSSDVHKLFNDKHANASSWVHAALETDLSTFSHFSKQEKKGKPHNGENYHCVVLETRDPAEVEPKNHSPQNKKNLKGTPSPKRWLGISAIKKVKEERGDWSKGKGLNEVSSLAKRLLFVSRKWFLKYLEDSLNDGFGSNLGKGNEISSLLGQLKRVNHWLEKANGDGSKVDERVDNLKKKLYNFLLEHVDSTVY</sequence>
<dbReference type="PANTHER" id="PTHR31928">
    <property type="entry name" value="EXPRESSED PROTEIN"/>
    <property type="match status" value="1"/>
</dbReference>
<dbReference type="PANTHER" id="PTHR31928:SF7">
    <property type="entry name" value="FACTOR 1-DELTA, PUTATIVE (DUF936)-RELATED"/>
    <property type="match status" value="1"/>
</dbReference>
<evidence type="ECO:0000256" key="1">
    <source>
        <dbReference type="SAM" id="MobiDB-lite"/>
    </source>
</evidence>
<feature type="domain" description="DUF6857" evidence="2">
    <location>
        <begin position="118"/>
        <end position="419"/>
    </location>
</feature>
<dbReference type="InterPro" id="IPR049172">
    <property type="entry name" value="DUF6857_pln"/>
</dbReference>
<protein>
    <recommendedName>
        <fullName evidence="2">DUF6857 domain-containing protein</fullName>
    </recommendedName>
</protein>
<comment type="caution">
    <text evidence="3">The sequence shown here is derived from an EMBL/GenBank/DDBJ whole genome shotgun (WGS) entry which is preliminary data.</text>
</comment>
<name>A0A7J7MK93_9MAGN</name>
<evidence type="ECO:0000313" key="4">
    <source>
        <dbReference type="Proteomes" id="UP000541444"/>
    </source>
</evidence>